<organism evidence="4 5">
    <name type="scientific">Pararhodobacter zhoushanensis</name>
    <dbReference type="NCBI Taxonomy" id="2479545"/>
    <lineage>
        <taxon>Bacteria</taxon>
        <taxon>Pseudomonadati</taxon>
        <taxon>Pseudomonadota</taxon>
        <taxon>Alphaproteobacteria</taxon>
        <taxon>Rhodobacterales</taxon>
        <taxon>Paracoccaceae</taxon>
        <taxon>Pararhodobacter</taxon>
    </lineage>
</organism>
<dbReference type="Proteomes" id="UP001208938">
    <property type="component" value="Unassembled WGS sequence"/>
</dbReference>
<reference evidence="4 5" key="1">
    <citation type="submission" date="2022-10" db="EMBL/GenBank/DDBJ databases">
        <title>Pararhodobacter sp. nov., isolated from marine algae.</title>
        <authorList>
            <person name="Choi B.J."/>
            <person name="Kim J.M."/>
            <person name="Lee J.K."/>
            <person name="Choi D.G."/>
            <person name="Jeon C.O."/>
        </authorList>
    </citation>
    <scope>NUCLEOTIDE SEQUENCE [LARGE SCALE GENOMIC DNA]</scope>
    <source>
        <strain evidence="4 5">ZQ420</strain>
    </source>
</reference>
<evidence type="ECO:0000256" key="2">
    <source>
        <dbReference type="ARBA" id="ARBA00022723"/>
    </source>
</evidence>
<comment type="similarity">
    <text evidence="1">Belongs to the FAH family.</text>
</comment>
<accession>A0ABT3GXS0</accession>
<sequence length="328" mass="35797">MQFATGHQAGQTDRLWFRDGDTAVDLDATLSKRLTRPLRDIEDLLDASAASPGLMADLPGLTASAPRVAVSALTFAPPVRRPSKVLGVAFNNRELMKTAHHDPGVPNFFLKPPSCLIGHGADIEIDPSWGPTIPEPEICAIIGRRARRVTEAEALDHVFGWTIINDVTSHGLKFGKDSIAVTYPPALAHPEFFAWRNRHGDDDRNAYFVYHTRSKGADTFGPVGPWVTTADKVGNPNDLSVVADIDGEVFARDNTANYRFRVETCIAEASRYFTLEPGDMICFGTTGKGEGRFPNGHKSLLLNRETGRIGISVDGLGRLENGVRHITT</sequence>
<dbReference type="PANTHER" id="PTHR42796">
    <property type="entry name" value="FUMARYLACETOACETATE HYDROLASE DOMAIN-CONTAINING PROTEIN 2A-RELATED"/>
    <property type="match status" value="1"/>
</dbReference>
<name>A0ABT3GXS0_9RHOB</name>
<dbReference type="SUPFAM" id="SSF56529">
    <property type="entry name" value="FAH"/>
    <property type="match status" value="1"/>
</dbReference>
<evidence type="ECO:0000259" key="3">
    <source>
        <dbReference type="Pfam" id="PF01557"/>
    </source>
</evidence>
<dbReference type="GO" id="GO:0016787">
    <property type="term" value="F:hydrolase activity"/>
    <property type="evidence" value="ECO:0007669"/>
    <property type="project" value="UniProtKB-KW"/>
</dbReference>
<evidence type="ECO:0000313" key="5">
    <source>
        <dbReference type="Proteomes" id="UP001208938"/>
    </source>
</evidence>
<dbReference type="EMBL" id="JAPDFL010000001">
    <property type="protein sequence ID" value="MCW1932290.1"/>
    <property type="molecule type" value="Genomic_DNA"/>
</dbReference>
<dbReference type="Pfam" id="PF01557">
    <property type="entry name" value="FAA_hydrolase"/>
    <property type="match status" value="1"/>
</dbReference>
<keyword evidence="5" id="KW-1185">Reference proteome</keyword>
<dbReference type="InterPro" id="IPR011234">
    <property type="entry name" value="Fumarylacetoacetase-like_C"/>
</dbReference>
<comment type="caution">
    <text evidence="4">The sequence shown here is derived from an EMBL/GenBank/DDBJ whole genome shotgun (WGS) entry which is preliminary data.</text>
</comment>
<proteinExistence type="inferred from homology"/>
<keyword evidence="4" id="KW-0378">Hydrolase</keyword>
<dbReference type="InterPro" id="IPR036663">
    <property type="entry name" value="Fumarylacetoacetase_C_sf"/>
</dbReference>
<dbReference type="RefSeq" id="WP_264505307.1">
    <property type="nucleotide sequence ID" value="NZ_JAPDFL010000001.1"/>
</dbReference>
<dbReference type="Gene3D" id="3.90.850.10">
    <property type="entry name" value="Fumarylacetoacetase-like, C-terminal domain"/>
    <property type="match status" value="1"/>
</dbReference>
<gene>
    <name evidence="4" type="ORF">OKW52_08465</name>
</gene>
<evidence type="ECO:0000256" key="1">
    <source>
        <dbReference type="ARBA" id="ARBA00010211"/>
    </source>
</evidence>
<dbReference type="InterPro" id="IPR051121">
    <property type="entry name" value="FAH"/>
</dbReference>
<feature type="domain" description="Fumarylacetoacetase-like C-terminal" evidence="3">
    <location>
        <begin position="97"/>
        <end position="323"/>
    </location>
</feature>
<evidence type="ECO:0000313" key="4">
    <source>
        <dbReference type="EMBL" id="MCW1932290.1"/>
    </source>
</evidence>
<dbReference type="PANTHER" id="PTHR42796:SF4">
    <property type="entry name" value="FUMARYLACETOACETATE HYDROLASE DOMAIN-CONTAINING PROTEIN 2A"/>
    <property type="match status" value="1"/>
</dbReference>
<protein>
    <submittedName>
        <fullName evidence="4">Fumarylacetoacetate hydrolase family protein</fullName>
    </submittedName>
</protein>
<keyword evidence="2" id="KW-0479">Metal-binding</keyword>